<evidence type="ECO:0000313" key="12">
    <source>
        <dbReference type="EMBL" id="AKB40291.1"/>
    </source>
</evidence>
<dbReference type="GO" id="GO:0003677">
    <property type="term" value="F:DNA binding"/>
    <property type="evidence" value="ECO:0007669"/>
    <property type="project" value="UniProtKB-KW"/>
</dbReference>
<dbReference type="Proteomes" id="UP000033058">
    <property type="component" value="Chromosome"/>
</dbReference>
<keyword evidence="7" id="KW-0233">DNA recombination</keyword>
<dbReference type="SMR" id="A0A0E3LF77"/>
<dbReference type="Pfam" id="PF12323">
    <property type="entry name" value="HTH_OrfB_IS605"/>
    <property type="match status" value="1"/>
</dbReference>
<evidence type="ECO:0000256" key="5">
    <source>
        <dbReference type="ARBA" id="ARBA00022833"/>
    </source>
</evidence>
<feature type="domain" description="Cas12f1-like TNB" evidence="9">
    <location>
        <begin position="290"/>
        <end position="355"/>
    </location>
</feature>
<feature type="domain" description="Transposase putative helix-turn-helix" evidence="10">
    <location>
        <begin position="1"/>
        <end position="46"/>
    </location>
</feature>
<dbReference type="EMBL" id="CP009509">
    <property type="protein sequence ID" value="AKB41474.1"/>
    <property type="molecule type" value="Genomic_DNA"/>
</dbReference>
<accession>A0A0E3LF77</accession>
<comment type="similarity">
    <text evidence="2">In the N-terminal section; belongs to the transposase 2 family.</text>
</comment>
<organism evidence="12 16">
    <name type="scientific">Methanosarcina mazei WWM610</name>
    <dbReference type="NCBI Taxonomy" id="1434117"/>
    <lineage>
        <taxon>Archaea</taxon>
        <taxon>Methanobacteriati</taxon>
        <taxon>Methanobacteriota</taxon>
        <taxon>Stenosarchaea group</taxon>
        <taxon>Methanomicrobia</taxon>
        <taxon>Methanosarcinales</taxon>
        <taxon>Methanosarcinaceae</taxon>
        <taxon>Methanosarcina</taxon>
    </lineage>
</organism>
<gene>
    <name evidence="11" type="ORF">MSMAW_0188</name>
    <name evidence="12" type="ORF">MSMAW_1300</name>
    <name evidence="13" type="ORF">MSMAW_2320</name>
    <name evidence="14" type="ORF">MSMAW_2469</name>
    <name evidence="15" type="ORF">MSMAW_2483</name>
</gene>
<keyword evidence="3" id="KW-0815">Transposition</keyword>
<keyword evidence="6" id="KW-0238">DNA-binding</keyword>
<dbReference type="EMBL" id="CP009509">
    <property type="protein sequence ID" value="AKB40291.1"/>
    <property type="molecule type" value="Genomic_DNA"/>
</dbReference>
<evidence type="ECO:0000256" key="1">
    <source>
        <dbReference type="ARBA" id="ARBA00008761"/>
    </source>
</evidence>
<dbReference type="InterPro" id="IPR010095">
    <property type="entry name" value="Cas12f1-like_TNB"/>
</dbReference>
<dbReference type="GO" id="GO:0006310">
    <property type="term" value="P:DNA recombination"/>
    <property type="evidence" value="ECO:0007669"/>
    <property type="project" value="UniProtKB-KW"/>
</dbReference>
<dbReference type="PANTHER" id="PTHR30405">
    <property type="entry name" value="TRANSPOSASE"/>
    <property type="match status" value="1"/>
</dbReference>
<evidence type="ECO:0000313" key="16">
    <source>
        <dbReference type="Proteomes" id="UP000033058"/>
    </source>
</evidence>
<dbReference type="HOGENOM" id="CLU_032903_0_1_2"/>
<reference evidence="12 16" key="1">
    <citation type="submission" date="2014-07" db="EMBL/GenBank/DDBJ databases">
        <title>Methanogenic archaea and the global carbon cycle.</title>
        <authorList>
            <person name="Henriksen J.R."/>
            <person name="Luke J."/>
            <person name="Reinhart S."/>
            <person name="Benedict M.N."/>
            <person name="Youngblut N.D."/>
            <person name="Metcalf M.E."/>
            <person name="Whitaker R.J."/>
            <person name="Metcalf W.W."/>
        </authorList>
    </citation>
    <scope>NUCLEOTIDE SEQUENCE [LARGE SCALE GENOMIC DNA]</scope>
    <source>
        <strain evidence="12 16">WWM610</strain>
    </source>
</reference>
<dbReference type="GeneID" id="24852237"/>
<dbReference type="EMBL" id="CP009509">
    <property type="protein sequence ID" value="AKB39179.1"/>
    <property type="molecule type" value="Genomic_DNA"/>
</dbReference>
<dbReference type="InterPro" id="IPR051399">
    <property type="entry name" value="RNA-guided_DNA_endo/Transpos"/>
</dbReference>
<dbReference type="AlphaFoldDB" id="A0A0E3LF77"/>
<protein>
    <submittedName>
        <fullName evidence="12">Mobile element protein</fullName>
    </submittedName>
</protein>
<dbReference type="InterPro" id="IPR021027">
    <property type="entry name" value="Transposase_put_HTH"/>
</dbReference>
<evidence type="ECO:0000259" key="9">
    <source>
        <dbReference type="Pfam" id="PF07282"/>
    </source>
</evidence>
<dbReference type="GO" id="GO:0046872">
    <property type="term" value="F:metal ion binding"/>
    <property type="evidence" value="ECO:0007669"/>
    <property type="project" value="UniProtKB-KW"/>
</dbReference>
<evidence type="ECO:0000313" key="11">
    <source>
        <dbReference type="EMBL" id="AKB39179.1"/>
    </source>
</evidence>
<proteinExistence type="inferred from homology"/>
<dbReference type="InterPro" id="IPR001959">
    <property type="entry name" value="Transposase"/>
</dbReference>
<comment type="similarity">
    <text evidence="1">In the C-terminal section; belongs to the transposase 35 family.</text>
</comment>
<dbReference type="NCBIfam" id="NF040570">
    <property type="entry name" value="guided_TnpB"/>
    <property type="match status" value="1"/>
</dbReference>
<evidence type="ECO:0000256" key="2">
    <source>
        <dbReference type="ARBA" id="ARBA00011044"/>
    </source>
</evidence>
<keyword evidence="5" id="KW-0862">Zinc</keyword>
<evidence type="ECO:0000313" key="14">
    <source>
        <dbReference type="EMBL" id="AKB41460.1"/>
    </source>
</evidence>
<name>A0A0E3LF77_METMZ</name>
<dbReference type="RefSeq" id="WP_011033672.1">
    <property type="nucleotide sequence ID" value="NZ_CP009509.1"/>
</dbReference>
<evidence type="ECO:0000259" key="10">
    <source>
        <dbReference type="Pfam" id="PF12323"/>
    </source>
</evidence>
<sequence>MLKVLRYRVYPTKAQKTTMNNTLELCRWTYNETLALRKDAWESEQKNIGYYDSKKMIPEWKKEKPELKTVHSQVLQEVIKRVDLAFQAFFRRVKTGEKAGYPRFRGYGRYDSFTYTQSGFSLDSDRLTLSKIGDIKIKLHRPVEGEIKRLNVRKMPTGKWFVSFLVETDTPLELQKTGLSVGVDVGIKSFLTLSDGNYVPNPRFFVTEEKFLAKVQRKLSKLEKGTPERAKALKAVQRVHERISNKREDFVQKVSLNLVRNYDLITFEDLNIKGMIKNHKLAKHIADVAWNKLVTITSYKAEWAGKRVELVNPCNTSQMCSGCGEIVKKELSERIHSCPYCGLTLDRDHNAAINIMRLGLQSLQNSGRCPSLQ</sequence>
<dbReference type="GO" id="GO:0032196">
    <property type="term" value="P:transposition"/>
    <property type="evidence" value="ECO:0007669"/>
    <property type="project" value="UniProtKB-KW"/>
</dbReference>
<dbReference type="Pfam" id="PF01385">
    <property type="entry name" value="OrfB_IS605"/>
    <property type="match status" value="1"/>
</dbReference>
<keyword evidence="4" id="KW-0479">Metal-binding</keyword>
<dbReference type="EMBL" id="CP009509">
    <property type="protein sequence ID" value="AKB41311.1"/>
    <property type="molecule type" value="Genomic_DNA"/>
</dbReference>
<evidence type="ECO:0000313" key="15">
    <source>
        <dbReference type="EMBL" id="AKB41474.1"/>
    </source>
</evidence>
<dbReference type="EMBL" id="CP009509">
    <property type="protein sequence ID" value="AKB41460.1"/>
    <property type="molecule type" value="Genomic_DNA"/>
</dbReference>
<evidence type="ECO:0000256" key="3">
    <source>
        <dbReference type="ARBA" id="ARBA00022578"/>
    </source>
</evidence>
<dbReference type="NCBIfam" id="TIGR01766">
    <property type="entry name" value="IS200/IS605 family accessory protein TnpB-like domain"/>
    <property type="match status" value="1"/>
</dbReference>
<dbReference type="Pfam" id="PF07282">
    <property type="entry name" value="Cas12f1-like_TNB"/>
    <property type="match status" value="1"/>
</dbReference>
<evidence type="ECO:0000256" key="7">
    <source>
        <dbReference type="ARBA" id="ARBA00023172"/>
    </source>
</evidence>
<dbReference type="PATRIC" id="fig|1434117.4.peg.1654"/>
<feature type="domain" description="Probable transposase IS891/IS1136/IS1341" evidence="8">
    <location>
        <begin position="163"/>
        <end position="278"/>
    </location>
</feature>
<evidence type="ECO:0000313" key="13">
    <source>
        <dbReference type="EMBL" id="AKB41311.1"/>
    </source>
</evidence>
<evidence type="ECO:0000256" key="6">
    <source>
        <dbReference type="ARBA" id="ARBA00023125"/>
    </source>
</evidence>
<dbReference type="PANTHER" id="PTHR30405:SF25">
    <property type="entry name" value="RNA-GUIDED DNA ENDONUCLEASE INSQ-RELATED"/>
    <property type="match status" value="1"/>
</dbReference>
<evidence type="ECO:0000256" key="4">
    <source>
        <dbReference type="ARBA" id="ARBA00022723"/>
    </source>
</evidence>
<evidence type="ECO:0000259" key="8">
    <source>
        <dbReference type="Pfam" id="PF01385"/>
    </source>
</evidence>